<proteinExistence type="predicted"/>
<dbReference type="Proteomes" id="UP000708208">
    <property type="component" value="Unassembled WGS sequence"/>
</dbReference>
<dbReference type="OrthoDB" id="49058at2759"/>
<comment type="caution">
    <text evidence="1">The sequence shown here is derived from an EMBL/GenBank/DDBJ whole genome shotgun (WGS) entry which is preliminary data.</text>
</comment>
<sequence>VNVDVGAFGDELVKDQKVLNNFVDALNGRYGTASHLIVVPPGPTLTDALLNSPILQSEDGAPIGGMG</sequence>
<accession>A0A8J2P5M5</accession>
<reference evidence="1" key="1">
    <citation type="submission" date="2021-06" db="EMBL/GenBank/DDBJ databases">
        <authorList>
            <person name="Hodson N. C."/>
            <person name="Mongue J. A."/>
            <person name="Jaron S. K."/>
        </authorList>
    </citation>
    <scope>NUCLEOTIDE SEQUENCE</scope>
</reference>
<evidence type="ECO:0000313" key="1">
    <source>
        <dbReference type="EMBL" id="CAG7725285.1"/>
    </source>
</evidence>
<gene>
    <name evidence="1" type="ORF">AFUS01_LOCUS14251</name>
</gene>
<dbReference type="EMBL" id="CAJVCH010119908">
    <property type="protein sequence ID" value="CAG7725285.1"/>
    <property type="molecule type" value="Genomic_DNA"/>
</dbReference>
<feature type="non-terminal residue" evidence="1">
    <location>
        <position position="67"/>
    </location>
</feature>
<keyword evidence="2" id="KW-1185">Reference proteome</keyword>
<organism evidence="1 2">
    <name type="scientific">Allacma fusca</name>
    <dbReference type="NCBI Taxonomy" id="39272"/>
    <lineage>
        <taxon>Eukaryota</taxon>
        <taxon>Metazoa</taxon>
        <taxon>Ecdysozoa</taxon>
        <taxon>Arthropoda</taxon>
        <taxon>Hexapoda</taxon>
        <taxon>Collembola</taxon>
        <taxon>Symphypleona</taxon>
        <taxon>Sminthuridae</taxon>
        <taxon>Allacma</taxon>
    </lineage>
</organism>
<feature type="non-terminal residue" evidence="1">
    <location>
        <position position="1"/>
    </location>
</feature>
<evidence type="ECO:0000313" key="2">
    <source>
        <dbReference type="Proteomes" id="UP000708208"/>
    </source>
</evidence>
<name>A0A8J2P5M5_9HEXA</name>
<protein>
    <submittedName>
        <fullName evidence="1">Uncharacterized protein</fullName>
    </submittedName>
</protein>
<dbReference type="AlphaFoldDB" id="A0A8J2P5M5"/>